<dbReference type="InterPro" id="IPR006314">
    <property type="entry name" value="Dyp_peroxidase"/>
</dbReference>
<dbReference type="GO" id="GO:0005829">
    <property type="term" value="C:cytosol"/>
    <property type="evidence" value="ECO:0007669"/>
    <property type="project" value="TreeGrafter"/>
</dbReference>
<dbReference type="AlphaFoldDB" id="A0A411JJR9"/>
<dbReference type="GO" id="GO:0004601">
    <property type="term" value="F:peroxidase activity"/>
    <property type="evidence" value="ECO:0007669"/>
    <property type="project" value="UniProtKB-KW"/>
</dbReference>
<keyword evidence="2 7" id="KW-0575">Peroxidase</keyword>
<reference evidence="7" key="1">
    <citation type="submission" date="2018-05" db="EMBL/GenBank/DDBJ databases">
        <authorList>
            <person name="Kamlarova A."/>
            <person name="Zamocky M."/>
        </authorList>
    </citation>
    <scope>NUCLEOTIDE SEQUENCE</scope>
</reference>
<dbReference type="Pfam" id="PF20628">
    <property type="entry name" value="Dyp_perox_C"/>
    <property type="match status" value="1"/>
</dbReference>
<feature type="domain" description="PFL" evidence="6">
    <location>
        <begin position="362"/>
        <end position="1056"/>
    </location>
</feature>
<comment type="cofactor">
    <cofactor evidence="1">
        <name>heme b</name>
        <dbReference type="ChEBI" id="CHEBI:60344"/>
    </cofactor>
</comment>
<evidence type="ECO:0000256" key="1">
    <source>
        <dbReference type="ARBA" id="ARBA00001970"/>
    </source>
</evidence>
<dbReference type="InterPro" id="IPR011008">
    <property type="entry name" value="Dimeric_a/b-barrel"/>
</dbReference>
<dbReference type="PROSITE" id="PS51554">
    <property type="entry name" value="PFL"/>
    <property type="match status" value="1"/>
</dbReference>
<dbReference type="PROSITE" id="PS51404">
    <property type="entry name" value="DYP_PEROXIDASE"/>
    <property type="match status" value="1"/>
</dbReference>
<keyword evidence="4" id="KW-0560">Oxidoreductase</keyword>
<evidence type="ECO:0000313" key="7">
    <source>
        <dbReference type="EMBL" id="QBC40947.1"/>
    </source>
</evidence>
<dbReference type="InterPro" id="IPR004184">
    <property type="entry name" value="PFL_dom"/>
</dbReference>
<evidence type="ECO:0000256" key="5">
    <source>
        <dbReference type="ARBA" id="ARBA00023004"/>
    </source>
</evidence>
<organism evidence="7">
    <name type="scientific">Chaetomium cochliodes</name>
    <dbReference type="NCBI Taxonomy" id="904709"/>
    <lineage>
        <taxon>Eukaryota</taxon>
        <taxon>Fungi</taxon>
        <taxon>Dikarya</taxon>
        <taxon>Ascomycota</taxon>
        <taxon>Pezizomycotina</taxon>
        <taxon>Sordariomycetes</taxon>
        <taxon>Sordariomycetidae</taxon>
        <taxon>Sordariales</taxon>
        <taxon>Chaetomiaceae</taxon>
        <taxon>Chaetomium</taxon>
    </lineage>
</organism>
<name>A0A411JJR9_9PEZI</name>
<gene>
    <name evidence="7" type="primary">dyprx</name>
</gene>
<dbReference type="SUPFAM" id="SSF54909">
    <property type="entry name" value="Dimeric alpha+beta barrel"/>
    <property type="match status" value="1"/>
</dbReference>
<accession>A0A411JJR9</accession>
<dbReference type="PANTHER" id="PTHR43641">
    <property type="entry name" value="FORMATE ACETYLTRANSFERASE 3-RELATED"/>
    <property type="match status" value="1"/>
</dbReference>
<protein>
    <submittedName>
        <fullName evidence="7">DyP-type heme peroxidase B</fullName>
    </submittedName>
</protein>
<evidence type="ECO:0000256" key="4">
    <source>
        <dbReference type="ARBA" id="ARBA00023002"/>
    </source>
</evidence>
<dbReference type="SUPFAM" id="SSF51998">
    <property type="entry name" value="PFL-like glycyl radical enzymes"/>
    <property type="match status" value="1"/>
</dbReference>
<evidence type="ECO:0000256" key="3">
    <source>
        <dbReference type="ARBA" id="ARBA00022723"/>
    </source>
</evidence>
<dbReference type="InterPro" id="IPR051215">
    <property type="entry name" value="GRE"/>
</dbReference>
<dbReference type="PANTHER" id="PTHR43641:SF2">
    <property type="entry name" value="DEHYDRATASE YBIW-RELATED"/>
    <property type="match status" value="1"/>
</dbReference>
<dbReference type="InterPro" id="IPR048328">
    <property type="entry name" value="Dyp_perox_C"/>
</dbReference>
<dbReference type="Gene3D" id="3.20.70.20">
    <property type="match status" value="1"/>
</dbReference>
<dbReference type="EMBL" id="MH330664">
    <property type="protein sequence ID" value="QBC40947.1"/>
    <property type="molecule type" value="Genomic_DNA"/>
</dbReference>
<keyword evidence="3" id="KW-0479">Metal-binding</keyword>
<keyword evidence="5" id="KW-0408">Iron</keyword>
<proteinExistence type="predicted"/>
<evidence type="ECO:0000259" key="6">
    <source>
        <dbReference type="PROSITE" id="PS51554"/>
    </source>
</evidence>
<evidence type="ECO:0000256" key="2">
    <source>
        <dbReference type="ARBA" id="ARBA00022559"/>
    </source>
</evidence>
<dbReference type="Pfam" id="PF02901">
    <property type="entry name" value="PFL-like"/>
    <property type="match status" value="1"/>
</dbReference>
<dbReference type="GO" id="GO:0020037">
    <property type="term" value="F:heme binding"/>
    <property type="evidence" value="ECO:0007669"/>
    <property type="project" value="InterPro"/>
</dbReference>
<dbReference type="NCBIfam" id="TIGR01413">
    <property type="entry name" value="Dyp_perox_fam"/>
    <property type="match status" value="1"/>
</dbReference>
<dbReference type="GO" id="GO:0046872">
    <property type="term" value="F:metal ion binding"/>
    <property type="evidence" value="ECO:0007669"/>
    <property type="project" value="UniProtKB-KW"/>
</dbReference>
<sequence>MTVNIKKLDEALLGAQRGLLMRAVFGQALTLYLKDKGKETCQTIVGIIGEISKNIADNHDGSGLVAAFSPELWGTWHERTIPISTTNLDRFKKFTLDQGDVLIFVKTPDHKTAEDIVRPVHDRLKALSTKMEEVKMGKRKDTRIMGGRYVDGITNPNDPISLAEDILVDQSDKRGGLIGSCFGFTQKFEFDWPGIATQAADTQDEMIGRNPDGAALPQHAVHSHVHRAAIRNKNGDQLKLLRQALPYGSDHEHAGREKGIMFVAFCNEQQRFEDILQNLIGDVPERPVDRLMTAVHGVSGGYWYVPSADELKVTPVTGPADVYEDPHWEVTSPNNDYLFYNSQDYLHRMAEGRYKEGDPPSRRLLSLMARTFSHWRDSWMKKQVFPRLPHLETKVSSEDKARLTTIPVPVRKGMSNQKTLAELLSHPDSPIAQDNGLLRIEAKELIVGVIPDFTLGRGKEVMPYLSEDETMAAWLNGSLNEWSAMGHIVPGYELLVKDGLKKMISDIRTKYDNLSDKGNATGSFYKSCIISLEGVQGYLQNWAKIAEQAATAATTASPDDAANMKDVAARLSRLANDAPESFQDAVQLIYSFHCCLHLVGELTPFGRLDQILYPFLEKDKGKTVADHQEVIDCLWVKIGENAFVNRAFIYDYVTYGTTAVCGLGGNFPQGGGINQWVQQITVGGYKATGSATPECGANAVTMLCLKAARRIPVNAPTLSLRVYKDIPHEYLDEAAKGILSGGAQPILYNDDKLCPALKDSATENVVDLKWSRDYAADGCYEPMLAGASEFTFNNVAPLLALEQTLNEGSTYGEAGPEQLRGLKQTFRSKPAKEFKTFDDLKATFVKQLEWLVVQCYNTMLNGYGNLANVCPSPLLSVLIQGCVEKGRDLTNGGSKFHIMAPLCVGVSNTIDSLYAIKKLVFDDETARVTLQELVKCLICDWGHNMIEPFENQLSGTADASERGLRYSELRNAALALPKWGSGDKEVNDLGDWLVQTCVDLCVKAIRHPNATIKEHLDGIKKKYGDDFEFVICPGIGTFEGYVGDGIPCGASADGRRSGMPIASDLSPVPAAQDLPASPAFRNIYQAMESTKYDSIEHGLSNASPVDMNIPESFPLPDLQKFVKKYAAGEVGSNLITLTCADLETYKNSVLDPEKYNLIRVRMGGWTEFYATMFPAHQDQQARRQYFTPWESGQTHPDGKKVEVVWKDEHAREGAAPKPRVMLNELEVRS</sequence>